<comment type="caution">
    <text evidence="1">The sequence shown here is derived from an EMBL/GenBank/DDBJ whole genome shotgun (WGS) entry which is preliminary data.</text>
</comment>
<name>A0A7K1Y0V4_9SPHI</name>
<dbReference type="Proteomes" id="UP000451233">
    <property type="component" value="Unassembled WGS sequence"/>
</dbReference>
<keyword evidence="2" id="KW-1185">Reference proteome</keyword>
<dbReference type="EMBL" id="WVHS01000003">
    <property type="protein sequence ID" value="MXV16718.1"/>
    <property type="molecule type" value="Genomic_DNA"/>
</dbReference>
<gene>
    <name evidence="1" type="ORF">GS398_15560</name>
</gene>
<dbReference type="RefSeq" id="WP_160907693.1">
    <property type="nucleotide sequence ID" value="NZ_WVHS01000003.1"/>
</dbReference>
<evidence type="ECO:0000313" key="1">
    <source>
        <dbReference type="EMBL" id="MXV16718.1"/>
    </source>
</evidence>
<proteinExistence type="predicted"/>
<accession>A0A7K1Y0V4</accession>
<sequence length="73" mass="8555">MSSAFIRESEGQNLNEVEPTLPALLFFLRRENGGTTISEIRSYFSEKYQAEVHEMTDGLGYRIKEYRWTVVFD</sequence>
<reference evidence="1 2" key="1">
    <citation type="submission" date="2019-11" db="EMBL/GenBank/DDBJ databases">
        <title>Pedobacter sp. HMF7056 Genome sequencing and assembly.</title>
        <authorList>
            <person name="Kang H."/>
            <person name="Kim H."/>
            <person name="Joh K."/>
        </authorList>
    </citation>
    <scope>NUCLEOTIDE SEQUENCE [LARGE SCALE GENOMIC DNA]</scope>
    <source>
        <strain evidence="1 2">HMF7056</strain>
    </source>
</reference>
<organism evidence="1 2">
    <name type="scientific">Hufsiella ginkgonis</name>
    <dbReference type="NCBI Taxonomy" id="2695274"/>
    <lineage>
        <taxon>Bacteria</taxon>
        <taxon>Pseudomonadati</taxon>
        <taxon>Bacteroidota</taxon>
        <taxon>Sphingobacteriia</taxon>
        <taxon>Sphingobacteriales</taxon>
        <taxon>Sphingobacteriaceae</taxon>
        <taxon>Hufsiella</taxon>
    </lineage>
</organism>
<evidence type="ECO:0000313" key="2">
    <source>
        <dbReference type="Proteomes" id="UP000451233"/>
    </source>
</evidence>
<protein>
    <submittedName>
        <fullName evidence="1">Uncharacterized protein</fullName>
    </submittedName>
</protein>
<dbReference type="AlphaFoldDB" id="A0A7K1Y0V4"/>